<dbReference type="RefSeq" id="WP_205107966.1">
    <property type="nucleotide sequence ID" value="NZ_BAAAHT010000013.1"/>
</dbReference>
<evidence type="ECO:0000256" key="2">
    <source>
        <dbReference type="ARBA" id="ARBA00005989"/>
    </source>
</evidence>
<comment type="caution">
    <text evidence="6">The sequence shown here is derived from an EMBL/GenBank/DDBJ whole genome shotgun (WGS) entry which is preliminary data.</text>
</comment>
<proteinExistence type="inferred from homology"/>
<dbReference type="PROSITE" id="PS51257">
    <property type="entry name" value="PROKAR_LIPOPROTEIN"/>
    <property type="match status" value="1"/>
</dbReference>
<dbReference type="InterPro" id="IPR018976">
    <property type="entry name" value="Imelysin-like"/>
</dbReference>
<organism evidence="6 7">
    <name type="scientific">Subtercola frigoramans</name>
    <dbReference type="NCBI Taxonomy" id="120298"/>
    <lineage>
        <taxon>Bacteria</taxon>
        <taxon>Bacillati</taxon>
        <taxon>Actinomycetota</taxon>
        <taxon>Actinomycetes</taxon>
        <taxon>Micrococcales</taxon>
        <taxon>Microbacteriaceae</taxon>
        <taxon>Subtercola</taxon>
    </lineage>
</organism>
<protein>
    <submittedName>
        <fullName evidence="6">Iron uptake system component EfeO</fullName>
    </submittedName>
</protein>
<comment type="subcellular location">
    <subcellularLocation>
        <location evidence="1">Cell envelope</location>
    </subcellularLocation>
</comment>
<accession>A0ABS2L3R4</accession>
<feature type="signal peptide" evidence="4">
    <location>
        <begin position="1"/>
        <end position="24"/>
    </location>
</feature>
<evidence type="ECO:0000256" key="4">
    <source>
        <dbReference type="SAM" id="SignalP"/>
    </source>
</evidence>
<dbReference type="Gene3D" id="1.20.1420.20">
    <property type="entry name" value="M75 peptidase, HXXE motif"/>
    <property type="match status" value="1"/>
</dbReference>
<sequence length="298" mass="31159">MKKHHSALALLAVAVTLVVSGCTAHSSTSMQSAAQPVTQAQFITLQLRESTSDFAVYLRQQAEQLDGGTAEFAAAYQSGDTALAQALNAPTRMFYNRMLVARSEFSDLAARIDGPDPALGSLNTSATAGTALSGWQAIESDLYPVAGQSPLTVEQRTALATALTTDTHSLSEAVYGLSLTTDEQTAGAAALIATLGNEAASGRKDSLSKSGVSDLQGYVDGARIVFDGIRAVLVTQDAALATRLDHQFAAVQDALNSYRDGVTFMTYDKLSESQASSLRSDVADLAASLARVEPTMGL</sequence>
<reference evidence="6 7" key="1">
    <citation type="submission" date="2021-01" db="EMBL/GenBank/DDBJ databases">
        <title>Sequencing the genomes of 1000 actinobacteria strains.</title>
        <authorList>
            <person name="Klenk H.-P."/>
        </authorList>
    </citation>
    <scope>NUCLEOTIDE SEQUENCE [LARGE SCALE GENOMIC DNA]</scope>
    <source>
        <strain evidence="6 7">DSM 13057</strain>
    </source>
</reference>
<comment type="similarity">
    <text evidence="2">Belongs to the EfeM/EfeO family.</text>
</comment>
<evidence type="ECO:0000256" key="1">
    <source>
        <dbReference type="ARBA" id="ARBA00004196"/>
    </source>
</evidence>
<evidence type="ECO:0000313" key="6">
    <source>
        <dbReference type="EMBL" id="MBM7471746.1"/>
    </source>
</evidence>
<gene>
    <name evidence="6" type="ORF">JOE66_001380</name>
</gene>
<feature type="chain" id="PRO_5046267717" evidence="4">
    <location>
        <begin position="25"/>
        <end position="298"/>
    </location>
</feature>
<dbReference type="PANTHER" id="PTHR39192:SF1">
    <property type="entry name" value="IRON UPTAKE SYSTEM COMPONENT EFEO"/>
    <property type="match status" value="1"/>
</dbReference>
<evidence type="ECO:0000256" key="3">
    <source>
        <dbReference type="ARBA" id="ARBA00022729"/>
    </source>
</evidence>
<evidence type="ECO:0000259" key="5">
    <source>
        <dbReference type="Pfam" id="PF09375"/>
    </source>
</evidence>
<evidence type="ECO:0000313" key="7">
    <source>
        <dbReference type="Proteomes" id="UP000776164"/>
    </source>
</evidence>
<name>A0ABS2L3R4_9MICO</name>
<keyword evidence="3 4" id="KW-0732">Signal</keyword>
<dbReference type="CDD" id="cd14656">
    <property type="entry name" value="Imelysin-like_EfeO"/>
    <property type="match status" value="1"/>
</dbReference>
<dbReference type="Pfam" id="PF09375">
    <property type="entry name" value="Peptidase_M75"/>
    <property type="match status" value="1"/>
</dbReference>
<keyword evidence="7" id="KW-1185">Reference proteome</keyword>
<dbReference type="InterPro" id="IPR034981">
    <property type="entry name" value="Imelysin-like_EfeO/Algp7"/>
</dbReference>
<dbReference type="EMBL" id="JAFBBU010000001">
    <property type="protein sequence ID" value="MBM7471746.1"/>
    <property type="molecule type" value="Genomic_DNA"/>
</dbReference>
<dbReference type="PANTHER" id="PTHR39192">
    <property type="entry name" value="IRON UPTAKE SYSTEM COMPONENT EFEO"/>
    <property type="match status" value="1"/>
</dbReference>
<dbReference type="Proteomes" id="UP000776164">
    <property type="component" value="Unassembled WGS sequence"/>
</dbReference>
<dbReference type="InterPro" id="IPR050894">
    <property type="entry name" value="EfeM/EfeO_iron_uptake"/>
</dbReference>
<feature type="domain" description="Imelysin-like" evidence="5">
    <location>
        <begin position="57"/>
        <end position="290"/>
    </location>
</feature>
<dbReference type="InterPro" id="IPR038352">
    <property type="entry name" value="Imelysin_sf"/>
</dbReference>